<evidence type="ECO:0000313" key="4">
    <source>
        <dbReference type="Proteomes" id="UP001304515"/>
    </source>
</evidence>
<evidence type="ECO:0000313" key="3">
    <source>
        <dbReference type="EMBL" id="WNM21672.1"/>
    </source>
</evidence>
<evidence type="ECO:0000256" key="1">
    <source>
        <dbReference type="SAM" id="Phobius"/>
    </source>
</evidence>
<organism evidence="2">
    <name type="scientific">Flavobacterium capsici</name>
    <dbReference type="NCBI Taxonomy" id="3075618"/>
    <lineage>
        <taxon>Bacteria</taxon>
        <taxon>Pseudomonadati</taxon>
        <taxon>Bacteroidota</taxon>
        <taxon>Flavobacteriia</taxon>
        <taxon>Flavobacteriales</taxon>
        <taxon>Flavobacteriaceae</taxon>
        <taxon>Flavobacterium</taxon>
    </lineage>
</organism>
<keyword evidence="1" id="KW-0812">Transmembrane</keyword>
<keyword evidence="1" id="KW-0472">Membrane</keyword>
<gene>
    <name evidence="3" type="ORF">RN605_13440</name>
    <name evidence="2" type="ORF">RN608_06270</name>
</gene>
<dbReference type="EMBL" id="CP134878">
    <property type="protein sequence ID" value="WNM20282.1"/>
    <property type="molecule type" value="Genomic_DNA"/>
</dbReference>
<dbReference type="EMBL" id="CP134890">
    <property type="protein sequence ID" value="WNM21672.1"/>
    <property type="molecule type" value="Genomic_DNA"/>
</dbReference>
<dbReference type="AlphaFoldDB" id="A0AA96F0B5"/>
<keyword evidence="1" id="KW-1133">Transmembrane helix</keyword>
<proteinExistence type="predicted"/>
<keyword evidence="4" id="KW-1185">Reference proteome</keyword>
<feature type="transmembrane region" description="Helical" evidence="1">
    <location>
        <begin position="98"/>
        <end position="117"/>
    </location>
</feature>
<evidence type="ECO:0000313" key="2">
    <source>
        <dbReference type="EMBL" id="WNM20282.1"/>
    </source>
</evidence>
<dbReference type="KEGG" id="fcj:RN605_13440"/>
<accession>A0AA96J4D0</accession>
<dbReference type="RefSeq" id="WP_313325584.1">
    <property type="nucleotide sequence ID" value="NZ_CP134878.1"/>
</dbReference>
<accession>A0AA96F0B5</accession>
<sequence length="151" mass="17991">MNKYKFHHKLLTFLKEKYETYNMEDVSKYCFTSEQLGKQLNINVNKIEEVLFSLKEFDCVDYSKNSGFKISDNGIKKQLNRFFIYKGNENIKLNLKDIVQIIIPLLSLLIATLAIYCKFDKFNKENENEIIKLKNKIEILENKSFQNKEKK</sequence>
<name>A0AA96F0B5_9FLAO</name>
<dbReference type="Proteomes" id="UP001304515">
    <property type="component" value="Chromosome"/>
</dbReference>
<reference evidence="2 4" key="1">
    <citation type="submission" date="2023-09" db="EMBL/GenBank/DDBJ databases">
        <title>Flavobacterium sp. a novel bacteria isolate from Pepper rhizosphere.</title>
        <authorList>
            <person name="Peng Y."/>
            <person name="Lee J."/>
        </authorList>
    </citation>
    <scope>NUCLEOTIDE SEQUENCE</scope>
    <source>
        <strain evidence="2">PMR2A8</strain>
        <strain evidence="3 4">PMTSA4</strain>
    </source>
</reference>
<protein>
    <submittedName>
        <fullName evidence="2">Uncharacterized protein</fullName>
    </submittedName>
</protein>